<gene>
    <name evidence="2" type="ORF">OEIGOIKO_00723</name>
</gene>
<comment type="caution">
    <text evidence="2">The sequence shown here is derived from an EMBL/GenBank/DDBJ whole genome shotgun (WGS) entry which is preliminary data.</text>
</comment>
<reference evidence="2 3" key="1">
    <citation type="submission" date="2018-11" db="EMBL/GenBank/DDBJ databases">
        <title>Whole genome sequence of Streptomyces chrestomyceticus NBRC 13444(T).</title>
        <authorList>
            <person name="Komaki H."/>
            <person name="Tamura T."/>
        </authorList>
    </citation>
    <scope>NUCLEOTIDE SEQUENCE [LARGE SCALE GENOMIC DNA]</scope>
    <source>
        <strain evidence="2 3">NBRC 13444</strain>
    </source>
</reference>
<proteinExistence type="predicted"/>
<evidence type="ECO:0000313" key="3">
    <source>
        <dbReference type="Proteomes" id="UP000287830"/>
    </source>
</evidence>
<feature type="region of interest" description="Disordered" evidence="1">
    <location>
        <begin position="1"/>
        <end position="47"/>
    </location>
</feature>
<feature type="compositionally biased region" description="Basic and acidic residues" evidence="1">
    <location>
        <begin position="1"/>
        <end position="37"/>
    </location>
</feature>
<evidence type="ECO:0000256" key="1">
    <source>
        <dbReference type="SAM" id="MobiDB-lite"/>
    </source>
</evidence>
<dbReference type="Proteomes" id="UP000287830">
    <property type="component" value="Unassembled WGS sequence"/>
</dbReference>
<accession>A0A7U9PVX8</accession>
<sequence>MIEDDQNRRRNREREHGRHRGRPDGRGDAHSAGHAQDEYQLAGTSAAQDQRTAFLSVFTRHAP</sequence>
<dbReference type="AlphaFoldDB" id="A0A7U9PVX8"/>
<evidence type="ECO:0000313" key="2">
    <source>
        <dbReference type="EMBL" id="GCD33005.1"/>
    </source>
</evidence>
<name>A0A7U9PVX8_9ACTN</name>
<dbReference type="GeneID" id="95626812"/>
<protein>
    <submittedName>
        <fullName evidence="2">Uncharacterized protein</fullName>
    </submittedName>
</protein>
<dbReference type="RefSeq" id="WP_154806355.1">
    <property type="nucleotide sequence ID" value="NZ_BHZC01000001.1"/>
</dbReference>
<dbReference type="EMBL" id="BHZC01000001">
    <property type="protein sequence ID" value="GCD33005.1"/>
    <property type="molecule type" value="Genomic_DNA"/>
</dbReference>
<organism evidence="2 3">
    <name type="scientific">Streptomyces chrestomyceticus JCM 4735</name>
    <dbReference type="NCBI Taxonomy" id="1306181"/>
    <lineage>
        <taxon>Bacteria</taxon>
        <taxon>Bacillati</taxon>
        <taxon>Actinomycetota</taxon>
        <taxon>Actinomycetes</taxon>
        <taxon>Kitasatosporales</taxon>
        <taxon>Streptomycetaceae</taxon>
        <taxon>Streptomyces</taxon>
    </lineage>
</organism>